<dbReference type="CDD" id="cd00054">
    <property type="entry name" value="EGF_CA"/>
    <property type="match status" value="13"/>
</dbReference>
<dbReference type="RefSeq" id="XP_066923544.1">
    <property type="nucleotide sequence ID" value="XM_067067443.1"/>
</dbReference>
<protein>
    <submittedName>
        <fullName evidence="9">Uncharacterized protein</fullName>
    </submittedName>
</protein>
<dbReference type="Pfam" id="PF12947">
    <property type="entry name" value="EGF_3"/>
    <property type="match status" value="10"/>
</dbReference>
<dbReference type="SUPFAM" id="SSF57184">
    <property type="entry name" value="Growth factor receptor domain"/>
    <property type="match status" value="4"/>
</dbReference>
<organism evidence="9 10">
    <name type="scientific">Clytia hemisphaerica</name>
    <dbReference type="NCBI Taxonomy" id="252671"/>
    <lineage>
        <taxon>Eukaryota</taxon>
        <taxon>Metazoa</taxon>
        <taxon>Cnidaria</taxon>
        <taxon>Hydrozoa</taxon>
        <taxon>Hydroidolina</taxon>
        <taxon>Leptothecata</taxon>
        <taxon>Obeliida</taxon>
        <taxon>Clytiidae</taxon>
        <taxon>Clytia</taxon>
    </lineage>
</organism>
<dbReference type="GeneID" id="136810855"/>
<dbReference type="SMART" id="SM00159">
    <property type="entry name" value="PTX"/>
    <property type="match status" value="1"/>
</dbReference>
<evidence type="ECO:0000256" key="1">
    <source>
        <dbReference type="ARBA" id="ARBA00022536"/>
    </source>
</evidence>
<dbReference type="InterPro" id="IPR024731">
    <property type="entry name" value="NELL2-like_EGF"/>
</dbReference>
<dbReference type="SUPFAM" id="SSF49899">
    <property type="entry name" value="Concanavalin A-like lectins/glucanases"/>
    <property type="match status" value="2"/>
</dbReference>
<evidence type="ECO:0000259" key="7">
    <source>
        <dbReference type="PROSITE" id="PS50026"/>
    </source>
</evidence>
<evidence type="ECO:0000256" key="5">
    <source>
        <dbReference type="PROSITE-ProRule" id="PRU00076"/>
    </source>
</evidence>
<dbReference type="InterPro" id="IPR001759">
    <property type="entry name" value="PTX_dom"/>
</dbReference>
<evidence type="ECO:0000259" key="8">
    <source>
        <dbReference type="PROSITE" id="PS51828"/>
    </source>
</evidence>
<dbReference type="InterPro" id="IPR000742">
    <property type="entry name" value="EGF"/>
</dbReference>
<feature type="domain" description="Pentraxin (PTX)" evidence="8">
    <location>
        <begin position="20"/>
        <end position="247"/>
    </location>
</feature>
<evidence type="ECO:0000256" key="6">
    <source>
        <dbReference type="SAM" id="SignalP"/>
    </source>
</evidence>
<feature type="signal peptide" evidence="6">
    <location>
        <begin position="1"/>
        <end position="21"/>
    </location>
</feature>
<keyword evidence="4" id="KW-1015">Disulfide bond</keyword>
<dbReference type="PRINTS" id="PR00261">
    <property type="entry name" value="LDLRECEPTOR"/>
</dbReference>
<dbReference type="FunFam" id="2.10.25.10:FF:000038">
    <property type="entry name" value="Fibrillin 2"/>
    <property type="match status" value="12"/>
</dbReference>
<accession>A0A7M5XHF0</accession>
<dbReference type="SMART" id="SM00179">
    <property type="entry name" value="EGF_CA"/>
    <property type="match status" value="14"/>
</dbReference>
<feature type="domain" description="EGF-like" evidence="7">
    <location>
        <begin position="413"/>
        <end position="453"/>
    </location>
</feature>
<feature type="domain" description="EGF-like" evidence="7">
    <location>
        <begin position="331"/>
        <end position="371"/>
    </location>
</feature>
<dbReference type="InterPro" id="IPR018097">
    <property type="entry name" value="EGF_Ca-bd_CS"/>
</dbReference>
<dbReference type="InterPro" id="IPR009030">
    <property type="entry name" value="Growth_fac_rcpt_cys_sf"/>
</dbReference>
<keyword evidence="2 6" id="KW-0732">Signal</keyword>
<dbReference type="PROSITE" id="PS50026">
    <property type="entry name" value="EGF_3"/>
    <property type="match status" value="13"/>
</dbReference>
<feature type="domain" description="EGF-like" evidence="7">
    <location>
        <begin position="248"/>
        <end position="288"/>
    </location>
</feature>
<dbReference type="GO" id="GO:0005509">
    <property type="term" value="F:calcium ion binding"/>
    <property type="evidence" value="ECO:0007669"/>
    <property type="project" value="InterPro"/>
</dbReference>
<dbReference type="SMART" id="SM00181">
    <property type="entry name" value="EGF"/>
    <property type="match status" value="13"/>
</dbReference>
<dbReference type="Proteomes" id="UP000594262">
    <property type="component" value="Unplaced"/>
</dbReference>
<evidence type="ECO:0000256" key="2">
    <source>
        <dbReference type="ARBA" id="ARBA00022729"/>
    </source>
</evidence>
<dbReference type="Pfam" id="PF13385">
    <property type="entry name" value="Laminin_G_3"/>
    <property type="match status" value="2"/>
</dbReference>
<evidence type="ECO:0000256" key="3">
    <source>
        <dbReference type="ARBA" id="ARBA00022737"/>
    </source>
</evidence>
<feature type="domain" description="EGF-like" evidence="7">
    <location>
        <begin position="289"/>
        <end position="330"/>
    </location>
</feature>
<proteinExistence type="predicted"/>
<feature type="domain" description="EGF-like" evidence="7">
    <location>
        <begin position="700"/>
        <end position="740"/>
    </location>
</feature>
<dbReference type="InterPro" id="IPR002172">
    <property type="entry name" value="LDrepeatLR_classA_rpt"/>
</dbReference>
<dbReference type="PANTHER" id="PTHR24039:SF58">
    <property type="entry name" value="EGF-LIKE DOMAIN-CONTAINING PROTEIN"/>
    <property type="match status" value="1"/>
</dbReference>
<sequence length="1026" mass="111599">MKVLLLAIFLCLAAIAQLTYGKQLTFALRYEWSKQKQVDPSDVPVYTGLRNDATPGVSACVYFNPKEVRSWRSNERSLFQYNGGAMIDLFSLALSAKEGKQQLVIKLGGGSTAPLYVDFPIKEKLWTHVCVTWSTQDILTVYKNGIKYKQTKMYNAQKFPSTSSSSFILGQRSEVPGIYTKSGITNPRTAFSGYLSGMYLWQRLLSAGEIAAVNDKKTPMDSLIIEWNRYGRHTKSRSSTVRVFTFRGRNECADGSHQCHADATCKDKQNGYSCSCNLGFKGDGRQCTDINECEFSRTNQCHRDAVCTNTPGSYSCSCKEGYTGDGTTCTDVDECKEGTHNCHGNAQCSNTIGSFSCTCNTGYSGNGVTCSDINECLVGSHKCDRNAACSNNDGSYSCKCNIGYRGNGYSCTDVNECTEGSHTCDKNAQCSNNAGSFSCQCNIGYRGDGYSCTEINECIEGSHTCDKNAQCSNNAGSFSCQCNIGYRGDGYACDDINECTEGSHSCDKNAACTNNIGSYTCACNVGYQGDGYACDDINECTEGSHNCDKNAACTNNIGSYTCACNVGWKGDGYSCSNIDECSIGTHTCDRNAGCSDNDGSFVCQCNVGYRGDGNTCVEINECTEGIHKCDKNAECTNTAGSYTCQCNIGYSGNGYSCSDVDECDLGSHRCDDNAQCINNDGSYTCSCNGGFQGDGLICNDVNECTTGIHDCHDDATCSNSVGSFSCACNAGYRGNGLKCDDVDECAEKSDNCHSNARCENNKGSFSCACNDGFEGTGVQCTDIDECATNTDDCSAGKKCVNLVGSYACRGKEINFALDYTKETTRSNTYITRIRNGGSPGLAMCTWYKLAYVSNGKSLFQYMTDYHLYGFQVYFMTNNRLVIRYGGIDEAVVIKGIDTRADNKWKHLCVSVNKGFFSIYVNGEPFGKYGSSRHGQAFPANSQATLVLGQESSDINVRLGIRRRARAFVGSISHFFLYSQPITQREVTSAYEKVPSERNLLVGWDEFTGKSRSTSVKMQFFDGGYPF</sequence>
<dbReference type="Pfam" id="PF07645">
    <property type="entry name" value="EGF_CA"/>
    <property type="match status" value="4"/>
</dbReference>
<feature type="domain" description="EGF-like" evidence="7">
    <location>
        <begin position="536"/>
        <end position="576"/>
    </location>
</feature>
<dbReference type="PROSITE" id="PS01187">
    <property type="entry name" value="EGF_CA"/>
    <property type="match status" value="4"/>
</dbReference>
<keyword evidence="10" id="KW-1185">Reference proteome</keyword>
<keyword evidence="3" id="KW-0677">Repeat</keyword>
<evidence type="ECO:0000313" key="10">
    <source>
        <dbReference type="Proteomes" id="UP000594262"/>
    </source>
</evidence>
<dbReference type="Gene3D" id="2.60.120.200">
    <property type="match status" value="2"/>
</dbReference>
<dbReference type="PROSITE" id="PS00010">
    <property type="entry name" value="ASX_HYDROXYL"/>
    <property type="match status" value="13"/>
</dbReference>
<feature type="domain" description="EGF-like" evidence="7">
    <location>
        <begin position="372"/>
        <end position="412"/>
    </location>
</feature>
<dbReference type="PANTHER" id="PTHR24039">
    <property type="entry name" value="FIBRILLIN-RELATED"/>
    <property type="match status" value="1"/>
</dbReference>
<dbReference type="InterPro" id="IPR013320">
    <property type="entry name" value="ConA-like_dom_sf"/>
</dbReference>
<dbReference type="EnsemblMetazoa" id="CLYHEMT023589.3">
    <property type="protein sequence ID" value="CLYHEMP023589.3"/>
    <property type="gene ID" value="CLYHEMG023589"/>
</dbReference>
<dbReference type="InterPro" id="IPR049883">
    <property type="entry name" value="NOTCH1_EGF-like"/>
</dbReference>
<feature type="domain" description="EGF-like" evidence="7">
    <location>
        <begin position="454"/>
        <end position="494"/>
    </location>
</feature>
<dbReference type="Gene3D" id="2.10.25.10">
    <property type="entry name" value="Laminin"/>
    <property type="match status" value="14"/>
</dbReference>
<comment type="caution">
    <text evidence="5">Lacks conserved residue(s) required for the propagation of feature annotation.</text>
</comment>
<dbReference type="EnsemblMetazoa" id="CLYHEMT023589.1">
    <property type="protein sequence ID" value="CLYHEMP023589.1"/>
    <property type="gene ID" value="CLYHEMG023589"/>
</dbReference>
<feature type="domain" description="EGF-like" evidence="7">
    <location>
        <begin position="741"/>
        <end position="781"/>
    </location>
</feature>
<dbReference type="OrthoDB" id="10065366at2759"/>
<keyword evidence="1 5" id="KW-0245">EGF-like domain</keyword>
<feature type="domain" description="EGF-like" evidence="7">
    <location>
        <begin position="577"/>
        <end position="617"/>
    </location>
</feature>
<reference evidence="9" key="1">
    <citation type="submission" date="2021-01" db="UniProtKB">
        <authorList>
            <consortium name="EnsemblMetazoa"/>
        </authorList>
    </citation>
    <scope>IDENTIFICATION</scope>
</reference>
<dbReference type="AlphaFoldDB" id="A0A7M5XHF0"/>
<feature type="domain" description="EGF-like" evidence="7">
    <location>
        <begin position="618"/>
        <end position="658"/>
    </location>
</feature>
<feature type="domain" description="EGF-like" evidence="7">
    <location>
        <begin position="495"/>
        <end position="535"/>
    </location>
</feature>
<dbReference type="PROSITE" id="PS01186">
    <property type="entry name" value="EGF_2"/>
    <property type="match status" value="13"/>
</dbReference>
<dbReference type="EnsemblMetazoa" id="CLYHEMT023589.8">
    <property type="protein sequence ID" value="CLYHEMP023589.8"/>
    <property type="gene ID" value="CLYHEMG023589"/>
</dbReference>
<dbReference type="InterPro" id="IPR001881">
    <property type="entry name" value="EGF-like_Ca-bd_dom"/>
</dbReference>
<feature type="chain" id="PRO_5036401260" evidence="6">
    <location>
        <begin position="22"/>
        <end position="1026"/>
    </location>
</feature>
<dbReference type="PROSITE" id="PS51828">
    <property type="entry name" value="PTX_2"/>
    <property type="match status" value="1"/>
</dbReference>
<dbReference type="InterPro" id="IPR030476">
    <property type="entry name" value="Pentaxin_CS"/>
</dbReference>
<evidence type="ECO:0000256" key="4">
    <source>
        <dbReference type="ARBA" id="ARBA00023157"/>
    </source>
</evidence>
<evidence type="ECO:0000313" key="9">
    <source>
        <dbReference type="EnsemblMetazoa" id="CLYHEMP023589.1"/>
    </source>
</evidence>
<dbReference type="InterPro" id="IPR000152">
    <property type="entry name" value="EGF-type_Asp/Asn_hydroxyl_site"/>
</dbReference>
<dbReference type="PROSITE" id="PS00289">
    <property type="entry name" value="PTX_1"/>
    <property type="match status" value="1"/>
</dbReference>
<dbReference type="SUPFAM" id="SSF57196">
    <property type="entry name" value="EGF/Laminin"/>
    <property type="match status" value="2"/>
</dbReference>
<feature type="domain" description="EGF-like" evidence="7">
    <location>
        <begin position="659"/>
        <end position="699"/>
    </location>
</feature>
<name>A0A7M5XHF0_9CNID</name>